<evidence type="ECO:0000313" key="2">
    <source>
        <dbReference type="Proteomes" id="UP000655443"/>
    </source>
</evidence>
<reference evidence="1" key="2">
    <citation type="submission" date="2020-09" db="EMBL/GenBank/DDBJ databases">
        <authorList>
            <person name="Sun Q."/>
            <person name="Ohkuma M."/>
        </authorList>
    </citation>
    <scope>NUCLEOTIDE SEQUENCE</scope>
    <source>
        <strain evidence="1">JCM 4714</strain>
    </source>
</reference>
<accession>A0A918YT57</accession>
<dbReference type="EMBL" id="BMVG01000060">
    <property type="protein sequence ID" value="GHE15215.1"/>
    <property type="molecule type" value="Genomic_DNA"/>
</dbReference>
<protein>
    <submittedName>
        <fullName evidence="1">Uncharacterized protein</fullName>
    </submittedName>
</protein>
<keyword evidence="2" id="KW-1185">Reference proteome</keyword>
<gene>
    <name evidence="1" type="ORF">GCM10010339_89120</name>
</gene>
<comment type="caution">
    <text evidence="1">The sequence shown here is derived from an EMBL/GenBank/DDBJ whole genome shotgun (WGS) entry which is preliminary data.</text>
</comment>
<dbReference type="RefSeq" id="WP_189959240.1">
    <property type="nucleotide sequence ID" value="NZ_BMVG01000060.1"/>
</dbReference>
<reference evidence="1" key="1">
    <citation type="journal article" date="2014" name="Int. J. Syst. Evol. Microbiol.">
        <title>Complete genome sequence of Corynebacterium casei LMG S-19264T (=DSM 44701T), isolated from a smear-ripened cheese.</title>
        <authorList>
            <consortium name="US DOE Joint Genome Institute (JGI-PGF)"/>
            <person name="Walter F."/>
            <person name="Albersmeier A."/>
            <person name="Kalinowski J."/>
            <person name="Ruckert C."/>
        </authorList>
    </citation>
    <scope>NUCLEOTIDE SEQUENCE</scope>
    <source>
        <strain evidence="1">JCM 4714</strain>
    </source>
</reference>
<dbReference type="Proteomes" id="UP000655443">
    <property type="component" value="Unassembled WGS sequence"/>
</dbReference>
<sequence length="116" mass="13027">MLRQGSQLLHERLPLTTRGALSHTHLVGVTSGTDAWAGKSSTSQFTVVGIFFLNRKLLRNPWWVAEHLLHEALHQKLYDFCHAHSRLVRDLDDSPNAPADVRRVVSLWNAPGLNGN</sequence>
<evidence type="ECO:0000313" key="1">
    <source>
        <dbReference type="EMBL" id="GHE15215.1"/>
    </source>
</evidence>
<dbReference type="AlphaFoldDB" id="A0A918YT57"/>
<name>A0A918YT57_9ACTN</name>
<proteinExistence type="predicted"/>
<organism evidence="1 2">
    <name type="scientific">Streptomyces alanosinicus</name>
    <dbReference type="NCBI Taxonomy" id="68171"/>
    <lineage>
        <taxon>Bacteria</taxon>
        <taxon>Bacillati</taxon>
        <taxon>Actinomycetota</taxon>
        <taxon>Actinomycetes</taxon>
        <taxon>Kitasatosporales</taxon>
        <taxon>Streptomycetaceae</taxon>
        <taxon>Streptomyces</taxon>
    </lineage>
</organism>